<accession>A0ABN1FPR3</accession>
<reference evidence="5 6" key="1">
    <citation type="journal article" date="2019" name="Int. J. Syst. Evol. Microbiol.">
        <title>The Global Catalogue of Microorganisms (GCM) 10K type strain sequencing project: providing services to taxonomists for standard genome sequencing and annotation.</title>
        <authorList>
            <consortium name="The Broad Institute Genomics Platform"/>
            <consortium name="The Broad Institute Genome Sequencing Center for Infectious Disease"/>
            <person name="Wu L."/>
            <person name="Ma J."/>
        </authorList>
    </citation>
    <scope>NUCLEOTIDE SEQUENCE [LARGE SCALE GENOMIC DNA]</scope>
    <source>
        <strain evidence="5 6">JCM 9933</strain>
    </source>
</reference>
<feature type="domain" description="Flavodoxin-like" evidence="4">
    <location>
        <begin position="11"/>
        <end position="197"/>
    </location>
</feature>
<comment type="caution">
    <text evidence="5">The sequence shown here is derived from an EMBL/GenBank/DDBJ whole genome shotgun (WGS) entry which is preliminary data.</text>
</comment>
<keyword evidence="6" id="KW-1185">Reference proteome</keyword>
<dbReference type="InterPro" id="IPR008254">
    <property type="entry name" value="Flavodoxin/NO_synth"/>
</dbReference>
<dbReference type="InterPro" id="IPR029039">
    <property type="entry name" value="Flavoprotein-like_sf"/>
</dbReference>
<proteinExistence type="inferred from homology"/>
<keyword evidence="3" id="KW-0288">FMN</keyword>
<name>A0ABN1FPR3_9PROT</name>
<dbReference type="PANTHER" id="PTHR30546">
    <property type="entry name" value="FLAVODOXIN-RELATED PROTEIN WRBA-RELATED"/>
    <property type="match status" value="1"/>
</dbReference>
<evidence type="ECO:0000259" key="4">
    <source>
        <dbReference type="PROSITE" id="PS50902"/>
    </source>
</evidence>
<dbReference type="PROSITE" id="PS50902">
    <property type="entry name" value="FLAVODOXIN_LIKE"/>
    <property type="match status" value="1"/>
</dbReference>
<organism evidence="5 6">
    <name type="scientific">Craurococcus roseus</name>
    <dbReference type="NCBI Taxonomy" id="77585"/>
    <lineage>
        <taxon>Bacteria</taxon>
        <taxon>Pseudomonadati</taxon>
        <taxon>Pseudomonadota</taxon>
        <taxon>Alphaproteobacteria</taxon>
        <taxon>Acetobacterales</taxon>
        <taxon>Acetobacteraceae</taxon>
        <taxon>Craurococcus</taxon>
    </lineage>
</organism>
<dbReference type="EMBL" id="BAAAFZ010000060">
    <property type="protein sequence ID" value="GAA0595238.1"/>
    <property type="molecule type" value="Genomic_DNA"/>
</dbReference>
<comment type="similarity">
    <text evidence="1">Belongs to the WrbA family.</text>
</comment>
<dbReference type="Gene3D" id="3.40.50.360">
    <property type="match status" value="1"/>
</dbReference>
<evidence type="ECO:0000256" key="3">
    <source>
        <dbReference type="ARBA" id="ARBA00022643"/>
    </source>
</evidence>
<dbReference type="InterPro" id="IPR010089">
    <property type="entry name" value="Flavoprotein_WrbA-like"/>
</dbReference>
<protein>
    <submittedName>
        <fullName evidence="5">NAD(P)H:quinone oxidoreductase</fullName>
    </submittedName>
</protein>
<evidence type="ECO:0000256" key="1">
    <source>
        <dbReference type="ARBA" id="ARBA00006961"/>
    </source>
</evidence>
<dbReference type="Proteomes" id="UP001501588">
    <property type="component" value="Unassembled WGS sequence"/>
</dbReference>
<dbReference type="Pfam" id="PF03358">
    <property type="entry name" value="FMN_red"/>
    <property type="match status" value="1"/>
</dbReference>
<evidence type="ECO:0000256" key="2">
    <source>
        <dbReference type="ARBA" id="ARBA00022630"/>
    </source>
</evidence>
<gene>
    <name evidence="5" type="primary">wrbA_2</name>
    <name evidence="5" type="ORF">GCM10009416_36950</name>
</gene>
<keyword evidence="2" id="KW-0285">Flavoprotein</keyword>
<evidence type="ECO:0000313" key="6">
    <source>
        <dbReference type="Proteomes" id="UP001501588"/>
    </source>
</evidence>
<dbReference type="PANTHER" id="PTHR30546:SF23">
    <property type="entry name" value="FLAVOPROTEIN-LIKE PROTEIN YCP4-RELATED"/>
    <property type="match status" value="1"/>
</dbReference>
<sequence length="226" mass="23936">MSQTADEQTKALIAFYSRSGVTEALANAVAEGARAAGAEVRLRRAREVVPPEVMAKAKGWREQAEAMNARYEAPTEADAEWADAIVFGTPTRFGSVASELKAYIDGLGGLWAQGKLNGKAGSVFGTTSTPHGGNESTLISLYNPMAHLGLVIVPLGYADPAMYKAGTPYGASAVSFNEAKPPTDDDLEVARFQGRRVAFVARALKAARITETKQGQADQVGQESRS</sequence>
<dbReference type="NCBIfam" id="NF002999">
    <property type="entry name" value="PRK03767.1"/>
    <property type="match status" value="1"/>
</dbReference>
<evidence type="ECO:0000313" key="5">
    <source>
        <dbReference type="EMBL" id="GAA0595238.1"/>
    </source>
</evidence>
<dbReference type="RefSeq" id="WP_343896865.1">
    <property type="nucleotide sequence ID" value="NZ_BAAAFZ010000060.1"/>
</dbReference>
<dbReference type="InterPro" id="IPR005025">
    <property type="entry name" value="FMN_Rdtase-like_dom"/>
</dbReference>
<dbReference type="SUPFAM" id="SSF52218">
    <property type="entry name" value="Flavoproteins"/>
    <property type="match status" value="1"/>
</dbReference>
<dbReference type="NCBIfam" id="TIGR01755">
    <property type="entry name" value="flav_wrbA"/>
    <property type="match status" value="1"/>
</dbReference>